<dbReference type="EMBL" id="BK016114">
    <property type="protein sequence ID" value="DAF96198.1"/>
    <property type="molecule type" value="Genomic_DNA"/>
</dbReference>
<evidence type="ECO:0000313" key="1">
    <source>
        <dbReference type="EMBL" id="DAF96198.1"/>
    </source>
</evidence>
<organism evidence="1">
    <name type="scientific">Podoviridae sp. ctG4L18</name>
    <dbReference type="NCBI Taxonomy" id="2825234"/>
    <lineage>
        <taxon>Viruses</taxon>
        <taxon>Duplodnaviria</taxon>
        <taxon>Heunggongvirae</taxon>
        <taxon>Uroviricota</taxon>
        <taxon>Caudoviricetes</taxon>
    </lineage>
</organism>
<reference evidence="1" key="1">
    <citation type="journal article" date="2021" name="Proc. Natl. Acad. Sci. U.S.A.">
        <title>A Catalog of Tens of Thousands of Viruses from Human Metagenomes Reveals Hidden Associations with Chronic Diseases.</title>
        <authorList>
            <person name="Tisza M.J."/>
            <person name="Buck C.B."/>
        </authorList>
    </citation>
    <scope>NUCLEOTIDE SEQUENCE</scope>
    <source>
        <strain evidence="1">CtG4L18</strain>
    </source>
</reference>
<name>A0A8S5UP88_9CAUD</name>
<sequence>MMFRHSLEDKYLQMKLDLIQNGLTRLLRKSLKSQAKSLQEKDRLLRCILKIIITNLFLIRLQRA</sequence>
<protein>
    <submittedName>
        <fullName evidence="1">Uncharacterized protein</fullName>
    </submittedName>
</protein>
<proteinExistence type="predicted"/>
<accession>A0A8S5UP88</accession>